<reference evidence="1 2" key="1">
    <citation type="journal article" date="2018" name="Nat. Ecol. Evol.">
        <title>Pezizomycetes genomes reveal the molecular basis of ectomycorrhizal truffle lifestyle.</title>
        <authorList>
            <person name="Murat C."/>
            <person name="Payen T."/>
            <person name="Noel B."/>
            <person name="Kuo A."/>
            <person name="Morin E."/>
            <person name="Chen J."/>
            <person name="Kohler A."/>
            <person name="Krizsan K."/>
            <person name="Balestrini R."/>
            <person name="Da Silva C."/>
            <person name="Montanini B."/>
            <person name="Hainaut M."/>
            <person name="Levati E."/>
            <person name="Barry K.W."/>
            <person name="Belfiori B."/>
            <person name="Cichocki N."/>
            <person name="Clum A."/>
            <person name="Dockter R.B."/>
            <person name="Fauchery L."/>
            <person name="Guy J."/>
            <person name="Iotti M."/>
            <person name="Le Tacon F."/>
            <person name="Lindquist E.A."/>
            <person name="Lipzen A."/>
            <person name="Malagnac F."/>
            <person name="Mello A."/>
            <person name="Molinier V."/>
            <person name="Miyauchi S."/>
            <person name="Poulain J."/>
            <person name="Riccioni C."/>
            <person name="Rubini A."/>
            <person name="Sitrit Y."/>
            <person name="Splivallo R."/>
            <person name="Traeger S."/>
            <person name="Wang M."/>
            <person name="Zifcakova L."/>
            <person name="Wipf D."/>
            <person name="Zambonelli A."/>
            <person name="Paolocci F."/>
            <person name="Nowrousian M."/>
            <person name="Ottonello S."/>
            <person name="Baldrian P."/>
            <person name="Spatafora J.W."/>
            <person name="Henrissat B."/>
            <person name="Nagy L.G."/>
            <person name="Aury J.M."/>
            <person name="Wincker P."/>
            <person name="Grigoriev I.V."/>
            <person name="Bonfante P."/>
            <person name="Martin F.M."/>
        </authorList>
    </citation>
    <scope>NUCLEOTIDE SEQUENCE [LARGE SCALE GENOMIC DNA]</scope>
    <source>
        <strain evidence="1 2">ATCC MYA-4762</strain>
    </source>
</reference>
<gene>
    <name evidence="1" type="ORF">L211DRAFT_849912</name>
</gene>
<sequence>MSKPILVASVPRACSTAFERVFMTRTDVLNCHHEPFGEPFYYGPERLGSRFDGETSETKALRDDTGFSHLTYKDIVDQLLYKSPENLQQRRLFIKDISTHLVPPPGKPGIAPSLSAFVTRDYHNDATRTNGTLTKGHVSNGQKKIPLKGRDSSNPTVLPISILSQFLVTFLIRHPNSAIPSYYRCTVPPLSDTTGFHYFDPAEAGFREARILLQFLIESGLLKKEDVVLVDADDLLDNPRAVVEEYCRRVGIDFREEMLSWEVKECEEFEKWKGFHEDAMKSGGLKARKTKKKLKSDEENFKEWKEKYGEEGAKLIQTTVRENIPDYEWMRQFRIVV</sequence>
<accession>A0A3N4LP35</accession>
<dbReference type="Gene3D" id="3.40.50.300">
    <property type="entry name" value="P-loop containing nucleotide triphosphate hydrolases"/>
    <property type="match status" value="1"/>
</dbReference>
<keyword evidence="2" id="KW-1185">Reference proteome</keyword>
<evidence type="ECO:0000313" key="2">
    <source>
        <dbReference type="Proteomes" id="UP000267821"/>
    </source>
</evidence>
<protein>
    <recommendedName>
        <fullName evidence="3">P-loop containing nucleoside triphosphate hydrolase protein</fullName>
    </recommendedName>
</protein>
<dbReference type="InterPro" id="IPR027417">
    <property type="entry name" value="P-loop_NTPase"/>
</dbReference>
<dbReference type="PANTHER" id="PTHR48419">
    <property type="entry name" value="SULFOTRANSFERASE DOMAIN-CONTAINING PROTEIN"/>
    <property type="match status" value="1"/>
</dbReference>
<dbReference type="InterPro" id="IPR053226">
    <property type="entry name" value="Pyrrolopyrazine_biosynth_F"/>
</dbReference>
<dbReference type="SUPFAM" id="SSF52540">
    <property type="entry name" value="P-loop containing nucleoside triphosphate hydrolases"/>
    <property type="match status" value="1"/>
</dbReference>
<evidence type="ECO:0008006" key="3">
    <source>
        <dbReference type="Google" id="ProtNLM"/>
    </source>
</evidence>
<dbReference type="STRING" id="1051890.A0A3N4LP35"/>
<evidence type="ECO:0000313" key="1">
    <source>
        <dbReference type="EMBL" id="RPB23289.1"/>
    </source>
</evidence>
<name>A0A3N4LP35_9PEZI</name>
<dbReference type="Proteomes" id="UP000267821">
    <property type="component" value="Unassembled WGS sequence"/>
</dbReference>
<dbReference type="EMBL" id="ML121547">
    <property type="protein sequence ID" value="RPB23289.1"/>
    <property type="molecule type" value="Genomic_DNA"/>
</dbReference>
<organism evidence="1 2">
    <name type="scientific">Terfezia boudieri ATCC MYA-4762</name>
    <dbReference type="NCBI Taxonomy" id="1051890"/>
    <lineage>
        <taxon>Eukaryota</taxon>
        <taxon>Fungi</taxon>
        <taxon>Dikarya</taxon>
        <taxon>Ascomycota</taxon>
        <taxon>Pezizomycotina</taxon>
        <taxon>Pezizomycetes</taxon>
        <taxon>Pezizales</taxon>
        <taxon>Pezizaceae</taxon>
        <taxon>Terfezia</taxon>
    </lineage>
</organism>
<dbReference type="OrthoDB" id="2405944at2759"/>
<dbReference type="InParanoid" id="A0A3N4LP35"/>
<dbReference type="PANTHER" id="PTHR48419:SF1">
    <property type="entry name" value="SULFOTRANSFERASE DOMAIN-CONTAINING PROTEIN"/>
    <property type="match status" value="1"/>
</dbReference>
<proteinExistence type="predicted"/>
<dbReference type="AlphaFoldDB" id="A0A3N4LP35"/>